<dbReference type="Pfam" id="PF05804">
    <property type="entry name" value="KAP"/>
    <property type="match status" value="2"/>
</dbReference>
<dbReference type="GO" id="GO:0007018">
    <property type="term" value="P:microtubule-based movement"/>
    <property type="evidence" value="ECO:0007669"/>
    <property type="project" value="TreeGrafter"/>
</dbReference>
<organism evidence="1 2">
    <name type="scientific">Mesocestoides corti</name>
    <name type="common">Flatworm</name>
    <dbReference type="NCBI Taxonomy" id="53468"/>
    <lineage>
        <taxon>Eukaryota</taxon>
        <taxon>Metazoa</taxon>
        <taxon>Spiralia</taxon>
        <taxon>Lophotrochozoa</taxon>
        <taxon>Platyhelminthes</taxon>
        <taxon>Cestoda</taxon>
        <taxon>Eucestoda</taxon>
        <taxon>Cyclophyllidea</taxon>
        <taxon>Mesocestoididae</taxon>
        <taxon>Mesocestoides</taxon>
    </lineage>
</organism>
<dbReference type="InterPro" id="IPR011989">
    <property type="entry name" value="ARM-like"/>
</dbReference>
<dbReference type="EMBL" id="UXSR01001036">
    <property type="protein sequence ID" value="VDD77830.1"/>
    <property type="molecule type" value="Genomic_DNA"/>
</dbReference>
<dbReference type="STRING" id="53468.A0A0R3UA84"/>
<dbReference type="SMART" id="SM01297">
    <property type="entry name" value="KAP"/>
    <property type="match status" value="1"/>
</dbReference>
<gene>
    <name evidence="1" type="ORF">MCOS_LOCUS3833</name>
</gene>
<accession>A0A0R3UA84</accession>
<dbReference type="InterPro" id="IPR016024">
    <property type="entry name" value="ARM-type_fold"/>
</dbReference>
<dbReference type="PANTHER" id="PTHR15605">
    <property type="entry name" value="KINESIN-ASSOCIATED PROTEINS"/>
    <property type="match status" value="1"/>
</dbReference>
<dbReference type="GO" id="GO:0016939">
    <property type="term" value="C:kinesin II complex"/>
    <property type="evidence" value="ECO:0007669"/>
    <property type="project" value="TreeGrafter"/>
</dbReference>
<dbReference type="OrthoDB" id="10265679at2759"/>
<name>A0A0R3UA84_MESCO</name>
<dbReference type="PANTHER" id="PTHR15605:SF2">
    <property type="entry name" value="KINESIN-ASSOCIATED PROTEIN 3"/>
    <property type="match status" value="1"/>
</dbReference>
<reference evidence="1 2" key="1">
    <citation type="submission" date="2018-10" db="EMBL/GenBank/DDBJ databases">
        <authorList>
            <consortium name="Pathogen Informatics"/>
        </authorList>
    </citation>
    <scope>NUCLEOTIDE SEQUENCE [LARGE SCALE GENOMIC DNA]</scope>
</reference>
<dbReference type="Proteomes" id="UP000267029">
    <property type="component" value="Unassembled WGS sequence"/>
</dbReference>
<keyword evidence="2" id="KW-1185">Reference proteome</keyword>
<dbReference type="GO" id="GO:0019894">
    <property type="term" value="F:kinesin binding"/>
    <property type="evidence" value="ECO:0007669"/>
    <property type="project" value="InterPro"/>
</dbReference>
<dbReference type="GO" id="GO:0005930">
    <property type="term" value="C:axoneme"/>
    <property type="evidence" value="ECO:0007669"/>
    <property type="project" value="TreeGrafter"/>
</dbReference>
<dbReference type="GO" id="GO:0044782">
    <property type="term" value="P:cilium organization"/>
    <property type="evidence" value="ECO:0007669"/>
    <property type="project" value="TreeGrafter"/>
</dbReference>
<evidence type="ECO:0000313" key="2">
    <source>
        <dbReference type="Proteomes" id="UP000267029"/>
    </source>
</evidence>
<evidence type="ECO:0008006" key="3">
    <source>
        <dbReference type="Google" id="ProtNLM"/>
    </source>
</evidence>
<dbReference type="InterPro" id="IPR000225">
    <property type="entry name" value="Armadillo"/>
</dbReference>
<dbReference type="Gene3D" id="1.25.10.10">
    <property type="entry name" value="Leucine-rich Repeat Variant"/>
    <property type="match status" value="1"/>
</dbReference>
<dbReference type="InterPro" id="IPR008658">
    <property type="entry name" value="KAP3"/>
</dbReference>
<dbReference type="AlphaFoldDB" id="A0A0R3UA84"/>
<dbReference type="SUPFAM" id="SSF48371">
    <property type="entry name" value="ARM repeat"/>
    <property type="match status" value="1"/>
</dbReference>
<dbReference type="GO" id="GO:0035869">
    <property type="term" value="C:ciliary transition zone"/>
    <property type="evidence" value="ECO:0007669"/>
    <property type="project" value="TreeGrafter"/>
</dbReference>
<protein>
    <recommendedName>
        <fullName evidence="3">Kinesin-associated protein 3</fullName>
    </recommendedName>
</protein>
<proteinExistence type="predicted"/>
<evidence type="ECO:0000313" key="1">
    <source>
        <dbReference type="EMBL" id="VDD77830.1"/>
    </source>
</evidence>
<dbReference type="SMART" id="SM00185">
    <property type="entry name" value="ARM"/>
    <property type="match status" value="5"/>
</dbReference>
<sequence length="769" mass="86931">MNPEAKLTKRVRGGHVDVHPFEKALVVFYEAEATILGELGDPVIGDKKQCRKIIRLKNLTKQTDLSALAKKIVDTCDLISPSKLPEIEHLLKYLLKRNSKSAAPDMSTATKEKLADPGAFDSAQIDETAHMTDVDDYLDLLYEDTPEKLRASALILQLARNPDNLEELFNNGALCMDILEHEMHNHAVCVEELSKKRLELGELDSAEFRLHEDNFRVLVNKQEQLFRVAIYLLLNIAESVEVEEKMRRKGIVSLLCRCLDLQNCDLLILVTSFLKKLSVFQENINDMIANNIVQRLVGALAIPQPDLTRITLCLFHNLAFDRELRAAMVEEGLPQKLGCFIGEDVDPSCQNVVLRILYQLSTEDKYKLVVAESGCLPALMRVILCSSERCSEPECVALVINLACDRTAARMIGEPRGIRLMLKRAFSHHDPLLMKLLRNLSEFDELKPNFVDFLPNMATAIVTLDVTPTPGSGLVLAEHFLPQEQLSTANLELDYAVDSEGDDDEDDFEDNERSFAVECLGLLANLRLEDLDINLVLDDLKLLPWIRRGLEQVDRTPPNDDILLETIRLVGTASCDEEAAKMLTLQGGTVVLNLISFLNSRQEDDEIVYQILRVFYHLLLHQETRQYLITSTQVPNYVMDLMHDKTAAIRKICDVVLDIISEHDETWARMVQMQRFKWYNSQWLKVIDTTESREPGWYSPTSTQSSDGDGDYIDEDHCLMAANLLEDAASWFAPPPQPPPTSTATDLPHADPQLKLDLFNVPTYFTGEC</sequence>